<dbReference type="OMA" id="FYLFHNY"/>
<feature type="chain" id="PRO_5044573186" evidence="2">
    <location>
        <begin position="35"/>
        <end position="402"/>
    </location>
</feature>
<dbReference type="KEGG" id="bgt:106064891"/>
<dbReference type="OrthoDB" id="1461976at2759"/>
<evidence type="ECO:0000256" key="1">
    <source>
        <dbReference type="SAM" id="Phobius"/>
    </source>
</evidence>
<dbReference type="GeneID" id="106064891"/>
<dbReference type="Proteomes" id="UP001165740">
    <property type="component" value="Chromosome 15"/>
</dbReference>
<keyword evidence="1" id="KW-0812">Transmembrane</keyword>
<sequence length="402" mass="46476">METAPAMPTQSSRKRPSRFLLLWFLFRTMHVTHSGEESSKPEDDEVSVSDTVASPADDALAKVNLPKKLPSIVEIKKALPAHCFESSLSLSLYYMIKDFVLVAFFYVLVEWTWEVFPPMAQLFITPLFWLIQGTLFTALFVVGHDAGHGSFSNSELINTIVGNICHTFLFCPYYMWKVSHRKHHKNTGNIDKDEVFYPVRKADNNSSIPLLHGFGLGVGWFAYLVKGYKPRGVQHFNPLDPLFRQHVMNCTVSLVSLVLWSFCLARFKEQFGLGALLYHWAVPVFIFASYTVIITFLHHTEDEIPWYSNELWDNVRGQLSSVDRSYGWCHYIIHSIGTHQIHHLFPKVPHYHLEEATVAFRKAFPKLVNIRHEPILPAFFRMFKKFALQNVIENDTRVHLYK</sequence>
<dbReference type="VEuPathDB" id="VectorBase:BGLB006838"/>
<evidence type="ECO:0000259" key="3">
    <source>
        <dbReference type="Pfam" id="PF00487"/>
    </source>
</evidence>
<keyword evidence="6" id="KW-1185">Reference proteome</keyword>
<dbReference type="GO" id="GO:0016491">
    <property type="term" value="F:oxidoreductase activity"/>
    <property type="evidence" value="ECO:0007669"/>
    <property type="project" value="InterPro"/>
</dbReference>
<feature type="transmembrane region" description="Helical" evidence="1">
    <location>
        <begin position="208"/>
        <end position="226"/>
    </location>
</feature>
<keyword evidence="2" id="KW-0732">Signal</keyword>
<dbReference type="VEuPathDB" id="VectorBase:BGLAX_045308"/>
<feature type="signal peptide" evidence="2">
    <location>
        <begin position="1"/>
        <end position="34"/>
    </location>
</feature>
<feature type="transmembrane region" description="Helical" evidence="1">
    <location>
        <begin position="277"/>
        <end position="297"/>
    </location>
</feature>
<dbReference type="STRING" id="6526.A0A2C9JRF2"/>
<evidence type="ECO:0000256" key="2">
    <source>
        <dbReference type="SAM" id="SignalP"/>
    </source>
</evidence>
<feature type="transmembrane region" description="Helical" evidence="1">
    <location>
        <begin position="246"/>
        <end position="265"/>
    </location>
</feature>
<dbReference type="CDD" id="cd03507">
    <property type="entry name" value="Delta12-FADS-like"/>
    <property type="match status" value="1"/>
</dbReference>
<dbReference type="InterPro" id="IPR012171">
    <property type="entry name" value="Fatty_acid_desaturase"/>
</dbReference>
<gene>
    <name evidence="4" type="primary">106064891</name>
    <name evidence="7" type="synonym">LOC106064891</name>
</gene>
<proteinExistence type="predicted"/>
<keyword evidence="1" id="KW-0472">Membrane</keyword>
<dbReference type="EnsemblMetazoa" id="BGLB006838-RB">
    <property type="protein sequence ID" value="BGLB006838-PB"/>
    <property type="gene ID" value="BGLB006838"/>
</dbReference>
<dbReference type="Pfam" id="PF00487">
    <property type="entry name" value="FA_desaturase"/>
    <property type="match status" value="1"/>
</dbReference>
<keyword evidence="1" id="KW-1133">Transmembrane helix</keyword>
<evidence type="ECO:0000313" key="7">
    <source>
        <dbReference type="RefSeq" id="XP_013078984.1"/>
    </source>
</evidence>
<accession>A0A2C9JRF2</accession>
<reference evidence="4" key="1">
    <citation type="submission" date="2020-05" db="UniProtKB">
        <authorList>
            <consortium name="EnsemblMetazoa"/>
        </authorList>
    </citation>
    <scope>IDENTIFICATION</scope>
    <source>
        <strain evidence="4">BB02</strain>
    </source>
</reference>
<evidence type="ECO:0000313" key="5">
    <source>
        <dbReference type="Proteomes" id="UP000076420"/>
    </source>
</evidence>
<dbReference type="GO" id="GO:0006629">
    <property type="term" value="P:lipid metabolic process"/>
    <property type="evidence" value="ECO:0007669"/>
    <property type="project" value="InterPro"/>
</dbReference>
<evidence type="ECO:0000313" key="4">
    <source>
        <dbReference type="EnsemblMetazoa" id="BGLB006838-PB"/>
    </source>
</evidence>
<feature type="domain" description="Fatty acid desaturase" evidence="3">
    <location>
        <begin position="127"/>
        <end position="367"/>
    </location>
</feature>
<name>A0A2C9JRF2_BIOGL</name>
<dbReference type="AlphaFoldDB" id="A0A2C9JRF2"/>
<dbReference type="InterPro" id="IPR005804">
    <property type="entry name" value="FA_desaturase_dom"/>
</dbReference>
<feature type="transmembrane region" description="Helical" evidence="1">
    <location>
        <begin position="156"/>
        <end position="176"/>
    </location>
</feature>
<organism evidence="4 5">
    <name type="scientific">Biomphalaria glabrata</name>
    <name type="common">Bloodfluke planorb</name>
    <name type="synonym">Freshwater snail</name>
    <dbReference type="NCBI Taxonomy" id="6526"/>
    <lineage>
        <taxon>Eukaryota</taxon>
        <taxon>Metazoa</taxon>
        <taxon>Spiralia</taxon>
        <taxon>Lophotrochozoa</taxon>
        <taxon>Mollusca</taxon>
        <taxon>Gastropoda</taxon>
        <taxon>Heterobranchia</taxon>
        <taxon>Euthyneura</taxon>
        <taxon>Panpulmonata</taxon>
        <taxon>Hygrophila</taxon>
        <taxon>Lymnaeoidea</taxon>
        <taxon>Planorbidae</taxon>
        <taxon>Biomphalaria</taxon>
    </lineage>
</organism>
<evidence type="ECO:0000313" key="6">
    <source>
        <dbReference type="Proteomes" id="UP001165740"/>
    </source>
</evidence>
<reference evidence="7" key="2">
    <citation type="submission" date="2025-04" db="UniProtKB">
        <authorList>
            <consortium name="RefSeq"/>
        </authorList>
    </citation>
    <scope>IDENTIFICATION</scope>
</reference>
<dbReference type="RefSeq" id="XP_013078984.1">
    <property type="nucleotide sequence ID" value="XM_013223530.2"/>
</dbReference>
<feature type="transmembrane region" description="Helical" evidence="1">
    <location>
        <begin position="121"/>
        <end position="144"/>
    </location>
</feature>
<protein>
    <submittedName>
        <fullName evidence="7">Uncharacterized protein LOC106064891</fullName>
    </submittedName>
</protein>
<feature type="transmembrane region" description="Helical" evidence="1">
    <location>
        <begin position="92"/>
        <end position="109"/>
    </location>
</feature>
<dbReference type="PANTHER" id="PTHR32100">
    <property type="entry name" value="OMEGA-6 FATTY ACID DESATURASE, CHLOROPLASTIC"/>
    <property type="match status" value="1"/>
</dbReference>
<dbReference type="Proteomes" id="UP000076420">
    <property type="component" value="Unassembled WGS sequence"/>
</dbReference>